<feature type="region of interest" description="Disordered" evidence="1">
    <location>
        <begin position="134"/>
        <end position="222"/>
    </location>
</feature>
<feature type="compositionally biased region" description="Basic and acidic residues" evidence="1">
    <location>
        <begin position="168"/>
        <end position="178"/>
    </location>
</feature>
<accession>A0A168BDQ7</accession>
<protein>
    <recommendedName>
        <fullName evidence="2">Stc1 domain-containing protein</fullName>
    </recommendedName>
</protein>
<evidence type="ECO:0000313" key="3">
    <source>
        <dbReference type="EMBL" id="KZZ95168.1"/>
    </source>
</evidence>
<sequence length="299" mass="31894">MPISVNGIFQDPLNDALYDIYRLKRINLPEKLKCSRCGKIKGQSSYSKKQLATLKSNIALKKKVNFHTGCVTCAECTGQQVFELKCVLCDRTKGLESFSKAQRKDPKTAQCYNCLQGILDTNPVEETGLTLDDASTTLGSQAPYEMGAASSSRYTGDYSEDSDEEDEVVRKGWIEPKRASTRATNSTANGTTAISAASTAKNGSGGKNTPTQTSSKSAGVSLSGTPVNPGWAAYGVTPASTYASSVTASEKASGKFAKVKDQGPRFSKQNAPRMQAPATEGATIDSESESDSEDPNDYL</sequence>
<dbReference type="AlphaFoldDB" id="A0A168BDQ7"/>
<feature type="compositionally biased region" description="Polar residues" evidence="1">
    <location>
        <begin position="181"/>
        <end position="222"/>
    </location>
</feature>
<name>A0A168BDQ7_9EURO</name>
<evidence type="ECO:0000259" key="2">
    <source>
        <dbReference type="Pfam" id="PF12898"/>
    </source>
</evidence>
<dbReference type="Pfam" id="PF12898">
    <property type="entry name" value="Stc1"/>
    <property type="match status" value="1"/>
</dbReference>
<evidence type="ECO:0000313" key="4">
    <source>
        <dbReference type="Proteomes" id="UP000242877"/>
    </source>
</evidence>
<dbReference type="EMBL" id="AZGZ01000005">
    <property type="protein sequence ID" value="KZZ95168.1"/>
    <property type="molecule type" value="Genomic_DNA"/>
</dbReference>
<dbReference type="VEuPathDB" id="FungiDB:AAP_01656"/>
<comment type="caution">
    <text evidence="3">The sequence shown here is derived from an EMBL/GenBank/DDBJ whole genome shotgun (WGS) entry which is preliminary data.</text>
</comment>
<proteinExistence type="predicted"/>
<evidence type="ECO:0000256" key="1">
    <source>
        <dbReference type="SAM" id="MobiDB-lite"/>
    </source>
</evidence>
<feature type="domain" description="Stc1" evidence="2">
    <location>
        <begin position="33"/>
        <end position="116"/>
    </location>
</feature>
<dbReference type="OrthoDB" id="3514033at2759"/>
<feature type="compositionally biased region" description="Acidic residues" evidence="1">
    <location>
        <begin position="286"/>
        <end position="299"/>
    </location>
</feature>
<feature type="compositionally biased region" description="Acidic residues" evidence="1">
    <location>
        <begin position="158"/>
        <end position="167"/>
    </location>
</feature>
<organism evidence="3 4">
    <name type="scientific">Ascosphaera apis ARSEF 7405</name>
    <dbReference type="NCBI Taxonomy" id="392613"/>
    <lineage>
        <taxon>Eukaryota</taxon>
        <taxon>Fungi</taxon>
        <taxon>Dikarya</taxon>
        <taxon>Ascomycota</taxon>
        <taxon>Pezizomycotina</taxon>
        <taxon>Eurotiomycetes</taxon>
        <taxon>Eurotiomycetidae</taxon>
        <taxon>Onygenales</taxon>
        <taxon>Ascosphaeraceae</taxon>
        <taxon>Ascosphaera</taxon>
    </lineage>
</organism>
<feature type="region of interest" description="Disordered" evidence="1">
    <location>
        <begin position="242"/>
        <end position="299"/>
    </location>
</feature>
<dbReference type="Proteomes" id="UP000242877">
    <property type="component" value="Unassembled WGS sequence"/>
</dbReference>
<gene>
    <name evidence="3" type="ORF">AAP_01656</name>
</gene>
<reference evidence="3 4" key="1">
    <citation type="journal article" date="2016" name="Genome Biol. Evol.">
        <title>Divergent and convergent evolution of fungal pathogenicity.</title>
        <authorList>
            <person name="Shang Y."/>
            <person name="Xiao G."/>
            <person name="Zheng P."/>
            <person name="Cen K."/>
            <person name="Zhan S."/>
            <person name="Wang C."/>
        </authorList>
    </citation>
    <scope>NUCLEOTIDE SEQUENCE [LARGE SCALE GENOMIC DNA]</scope>
    <source>
        <strain evidence="3 4">ARSEF 7405</strain>
    </source>
</reference>
<dbReference type="InterPro" id="IPR024630">
    <property type="entry name" value="Stc1"/>
</dbReference>
<keyword evidence="4" id="KW-1185">Reference proteome</keyword>